<dbReference type="PANTHER" id="PTHR10589">
    <property type="entry name" value="UBIQUITIN CARBOXYL-TERMINAL HYDROLASE"/>
    <property type="match status" value="1"/>
</dbReference>
<evidence type="ECO:0000256" key="7">
    <source>
        <dbReference type="PROSITE-ProRule" id="PRU01393"/>
    </source>
</evidence>
<dbReference type="SUPFAM" id="SSF54001">
    <property type="entry name" value="Cysteine proteinases"/>
    <property type="match status" value="1"/>
</dbReference>
<dbReference type="AlphaFoldDB" id="A0AAD4IEI8"/>
<evidence type="ECO:0000256" key="3">
    <source>
        <dbReference type="ARBA" id="ARBA00022670"/>
    </source>
</evidence>
<gene>
    <name evidence="10" type="ORF">G6011_03068</name>
</gene>
<protein>
    <recommendedName>
        <fullName evidence="8">Ubiquitin carboxyl-terminal hydrolase</fullName>
        <ecNumber evidence="8">3.4.19.12</ecNumber>
    </recommendedName>
</protein>
<reference evidence="10" key="1">
    <citation type="submission" date="2021-07" db="EMBL/GenBank/DDBJ databases">
        <title>Genome Resource of American Ginseng Black Spot Pathogen Alternaria panax.</title>
        <authorList>
            <person name="Qiu C."/>
            <person name="Wang W."/>
            <person name="Liu Z."/>
        </authorList>
    </citation>
    <scope>NUCLEOTIDE SEQUENCE</scope>
    <source>
        <strain evidence="10">BNCC115425</strain>
    </source>
</reference>
<keyword evidence="11" id="KW-1185">Reference proteome</keyword>
<feature type="active site" description="Proton donor" evidence="7">
    <location>
        <position position="179"/>
    </location>
</feature>
<comment type="caution">
    <text evidence="10">The sequence shown here is derived from an EMBL/GenBank/DDBJ whole genome shotgun (WGS) entry which is preliminary data.</text>
</comment>
<evidence type="ECO:0000259" key="9">
    <source>
        <dbReference type="PROSITE" id="PS52048"/>
    </source>
</evidence>
<proteinExistence type="inferred from homology"/>
<dbReference type="PRINTS" id="PR00707">
    <property type="entry name" value="UBCTHYDRLASE"/>
</dbReference>
<dbReference type="InterPro" id="IPR001578">
    <property type="entry name" value="Peptidase_C12_UCH"/>
</dbReference>
<keyword evidence="6 7" id="KW-0788">Thiol protease</keyword>
<comment type="similarity">
    <text evidence="2 7 8">Belongs to the peptidase C12 family.</text>
</comment>
<evidence type="ECO:0000256" key="8">
    <source>
        <dbReference type="RuleBase" id="RU361215"/>
    </source>
</evidence>
<keyword evidence="5 7" id="KW-0378">Hydrolase</keyword>
<dbReference type="Proteomes" id="UP001199106">
    <property type="component" value="Unassembled WGS sequence"/>
</dbReference>
<dbReference type="PANTHER" id="PTHR10589:SF17">
    <property type="entry name" value="UBIQUITIN CARBOXYL-TERMINAL HYDROLASE"/>
    <property type="match status" value="1"/>
</dbReference>
<dbReference type="GO" id="GO:0005737">
    <property type="term" value="C:cytoplasm"/>
    <property type="evidence" value="ECO:0007669"/>
    <property type="project" value="TreeGrafter"/>
</dbReference>
<dbReference type="CDD" id="cd09616">
    <property type="entry name" value="Peptidase_C12_UCH_L1_L3"/>
    <property type="match status" value="1"/>
</dbReference>
<feature type="site" description="Transition state stabilizer" evidence="7">
    <location>
        <position position="98"/>
    </location>
</feature>
<evidence type="ECO:0000256" key="6">
    <source>
        <dbReference type="ARBA" id="ARBA00022807"/>
    </source>
</evidence>
<dbReference type="Pfam" id="PF01088">
    <property type="entry name" value="Peptidase_C12"/>
    <property type="match status" value="1"/>
</dbReference>
<accession>A0AAD4IEI8</accession>
<evidence type="ECO:0000313" key="10">
    <source>
        <dbReference type="EMBL" id="KAG9193033.1"/>
    </source>
</evidence>
<dbReference type="GO" id="GO:0006511">
    <property type="term" value="P:ubiquitin-dependent protein catabolic process"/>
    <property type="evidence" value="ECO:0007669"/>
    <property type="project" value="UniProtKB-UniRule"/>
</dbReference>
<feature type="active site" description="Nucleophile" evidence="7">
    <location>
        <position position="104"/>
    </location>
</feature>
<keyword evidence="3 7" id="KW-0645">Protease</keyword>
<sequence>MSVADSEIVQPYNKHFIPLESNPDVFTELAHELGLSTSLGFEDVLSIDDRELLGFLPRPALALILVFPTTGEYEKRAQDEDATLEDFHCSGSVVFFRQTINNACGLYAILHAICNGEARQRIDDVSIIGQLLDASPTPDSDELAQALERNTGLEVAYAGAASKGDTEAPLNAEDEVDYHYVAFVKSSKDNHVYQLDGDRKRPIDLGALTADEDILSEKCLGIIRGMMAKENDNLNFSLMALVEQAGM</sequence>
<comment type="catalytic activity">
    <reaction evidence="1 7 8">
        <text>Thiol-dependent hydrolysis of ester, thioester, amide, peptide and isopeptide bonds formed by the C-terminal Gly of ubiquitin (a 76-residue protein attached to proteins as an intracellular targeting signal).</text>
        <dbReference type="EC" id="3.4.19.12"/>
    </reaction>
</comment>
<evidence type="ECO:0000256" key="5">
    <source>
        <dbReference type="ARBA" id="ARBA00022801"/>
    </source>
</evidence>
<dbReference type="EMBL" id="JAANER010000002">
    <property type="protein sequence ID" value="KAG9193033.1"/>
    <property type="molecule type" value="Genomic_DNA"/>
</dbReference>
<evidence type="ECO:0000256" key="2">
    <source>
        <dbReference type="ARBA" id="ARBA00009326"/>
    </source>
</evidence>
<feature type="site" description="Important for enzyme activity" evidence="7">
    <location>
        <position position="196"/>
    </location>
</feature>
<dbReference type="InterPro" id="IPR036959">
    <property type="entry name" value="Peptidase_C12_UCH_sf"/>
</dbReference>
<evidence type="ECO:0000256" key="4">
    <source>
        <dbReference type="ARBA" id="ARBA00022786"/>
    </source>
</evidence>
<dbReference type="Gene3D" id="3.40.532.10">
    <property type="entry name" value="Peptidase C12, ubiquitin carboxyl-terminal hydrolase"/>
    <property type="match status" value="1"/>
</dbReference>
<organism evidence="10 11">
    <name type="scientific">Alternaria panax</name>
    <dbReference type="NCBI Taxonomy" id="48097"/>
    <lineage>
        <taxon>Eukaryota</taxon>
        <taxon>Fungi</taxon>
        <taxon>Dikarya</taxon>
        <taxon>Ascomycota</taxon>
        <taxon>Pezizomycotina</taxon>
        <taxon>Dothideomycetes</taxon>
        <taxon>Pleosporomycetidae</taxon>
        <taxon>Pleosporales</taxon>
        <taxon>Pleosporineae</taxon>
        <taxon>Pleosporaceae</taxon>
        <taxon>Alternaria</taxon>
        <taxon>Alternaria sect. Panax</taxon>
    </lineage>
</organism>
<evidence type="ECO:0000256" key="1">
    <source>
        <dbReference type="ARBA" id="ARBA00000707"/>
    </source>
</evidence>
<dbReference type="PROSITE" id="PS52048">
    <property type="entry name" value="UCH_DOMAIN"/>
    <property type="match status" value="1"/>
</dbReference>
<dbReference type="FunFam" id="3.40.532.10:FF:000006">
    <property type="entry name" value="Ubiquitin carboxyl-terminal hydrolase"/>
    <property type="match status" value="1"/>
</dbReference>
<keyword evidence="4 7" id="KW-0833">Ubl conjugation pathway</keyword>
<feature type="domain" description="UCH catalytic" evidence="9">
    <location>
        <begin position="15"/>
        <end position="243"/>
    </location>
</feature>
<dbReference type="InterPro" id="IPR038765">
    <property type="entry name" value="Papain-like_cys_pep_sf"/>
</dbReference>
<dbReference type="GO" id="GO:0016579">
    <property type="term" value="P:protein deubiquitination"/>
    <property type="evidence" value="ECO:0007669"/>
    <property type="project" value="TreeGrafter"/>
</dbReference>
<evidence type="ECO:0000313" key="11">
    <source>
        <dbReference type="Proteomes" id="UP001199106"/>
    </source>
</evidence>
<dbReference type="EC" id="3.4.19.12" evidence="8"/>
<dbReference type="GO" id="GO:0004843">
    <property type="term" value="F:cysteine-type deubiquitinase activity"/>
    <property type="evidence" value="ECO:0007669"/>
    <property type="project" value="UniProtKB-UniRule"/>
</dbReference>
<name>A0AAD4IEI8_9PLEO</name>